<evidence type="ECO:0000256" key="3">
    <source>
        <dbReference type="ARBA" id="ARBA00022730"/>
    </source>
</evidence>
<evidence type="ECO:0000313" key="8">
    <source>
        <dbReference type="EMBL" id="AIB04151.1"/>
    </source>
</evidence>
<dbReference type="GeneID" id="24121266"/>
<evidence type="ECO:0000256" key="7">
    <source>
        <dbReference type="RuleBase" id="RU000659"/>
    </source>
</evidence>
<dbReference type="InterPro" id="IPR002143">
    <property type="entry name" value="Ribosomal_uL1"/>
</dbReference>
<dbReference type="HAMAP" id="MF_01318_B">
    <property type="entry name" value="Ribosomal_uL1_B"/>
    <property type="match status" value="1"/>
</dbReference>
<evidence type="ECO:0000256" key="2">
    <source>
        <dbReference type="ARBA" id="ARBA00011838"/>
    </source>
</evidence>
<dbReference type="Gene3D" id="3.40.50.790">
    <property type="match status" value="1"/>
</dbReference>
<dbReference type="PIRSF" id="PIRSF002155">
    <property type="entry name" value="Ribosomal_L1"/>
    <property type="match status" value="1"/>
</dbReference>
<dbReference type="RefSeq" id="YP_009131245.1">
    <property type="nucleotide sequence ID" value="NC_026851.1"/>
</dbReference>
<reference evidence="8" key="1">
    <citation type="journal article" date="2015" name="Sci. Rep.">
        <title>Updating algal evolutionary relationships through plastid genome sequencing: did alveolate plastids emerge through endosymbiosis of an ochrophyte?</title>
        <authorList>
            <person name="Sevcikova T."/>
            <person name="Horak A."/>
            <person name="Klimes V."/>
            <person name="Zbrankova V."/>
            <person name="Demir-Hilton E."/>
            <person name="Sudek S."/>
            <person name="Jenkins J."/>
            <person name="Schmutz J."/>
            <person name="Pribyl P."/>
            <person name="Fousek J."/>
            <person name="Vlcek C."/>
            <person name="Lang B.F."/>
            <person name="Obornik M."/>
            <person name="Worden A.Z."/>
            <person name="Elias M."/>
        </authorList>
    </citation>
    <scope>NUCLEOTIDE SEQUENCE</scope>
</reference>
<keyword evidence="8" id="KW-0934">Plastid</keyword>
<dbReference type="InterPro" id="IPR016095">
    <property type="entry name" value="Ribosomal_uL1_3-a/b-sand"/>
</dbReference>
<evidence type="ECO:0000256" key="1">
    <source>
        <dbReference type="ARBA" id="ARBA00010531"/>
    </source>
</evidence>
<dbReference type="PANTHER" id="PTHR36427">
    <property type="entry name" value="54S RIBOSOMAL PROTEIN L1, MITOCHONDRIAL"/>
    <property type="match status" value="1"/>
</dbReference>
<dbReference type="EMBL" id="KJ624065">
    <property type="protein sequence ID" value="AIB04151.1"/>
    <property type="molecule type" value="Genomic_DNA"/>
</dbReference>
<dbReference type="GO" id="GO:0015934">
    <property type="term" value="C:large ribosomal subunit"/>
    <property type="evidence" value="ECO:0007669"/>
    <property type="project" value="InterPro"/>
</dbReference>
<evidence type="ECO:0000256" key="4">
    <source>
        <dbReference type="ARBA" id="ARBA00022884"/>
    </source>
</evidence>
<dbReference type="GO" id="GO:0003735">
    <property type="term" value="F:structural constituent of ribosome"/>
    <property type="evidence" value="ECO:0007669"/>
    <property type="project" value="InterPro"/>
</dbReference>
<keyword evidence="6 7" id="KW-0687">Ribonucleoprotein</keyword>
<protein>
    <recommendedName>
        <fullName evidence="7">Ribosomal protein</fullName>
    </recommendedName>
</protein>
<dbReference type="PANTHER" id="PTHR36427:SF3">
    <property type="entry name" value="LARGE RIBOSOMAL SUBUNIT PROTEIN UL1M"/>
    <property type="match status" value="1"/>
</dbReference>
<dbReference type="GO" id="GO:0006412">
    <property type="term" value="P:translation"/>
    <property type="evidence" value="ECO:0007669"/>
    <property type="project" value="InterPro"/>
</dbReference>
<gene>
    <name evidence="8" type="primary">rpl1</name>
</gene>
<dbReference type="InterPro" id="IPR005878">
    <property type="entry name" value="Ribosom_uL1_bac-type"/>
</dbReference>
<geneLocation type="plastid" evidence="8"/>
<comment type="subunit">
    <text evidence="2">Part of the 50S ribosomal subunit.</text>
</comment>
<dbReference type="CDD" id="cd00403">
    <property type="entry name" value="Ribosomal_L1"/>
    <property type="match status" value="1"/>
</dbReference>
<dbReference type="FunFam" id="3.40.50.790:FF:000001">
    <property type="entry name" value="50S ribosomal protein L1"/>
    <property type="match status" value="1"/>
</dbReference>
<evidence type="ECO:0000256" key="6">
    <source>
        <dbReference type="ARBA" id="ARBA00023274"/>
    </source>
</evidence>
<keyword evidence="3" id="KW-0699">rRNA-binding</keyword>
<dbReference type="NCBIfam" id="TIGR01169">
    <property type="entry name" value="rplA_bact"/>
    <property type="match status" value="1"/>
</dbReference>
<dbReference type="InterPro" id="IPR023673">
    <property type="entry name" value="Ribosomal_uL1_CS"/>
</dbReference>
<sequence length="228" mass="25692">MKRSSKRYKELTKKVEKILYSPEEAVNVLKNTATAKFEESAEAHVSLNVDPKYADQQLRATVIFPFGTGKKVRVVAIVKDAELYNAAELKAEKIGSENLIEEINQGYLDFDVLIAQTEMMPKLAKLGRLLGPRGLMPSAKAGTMTNDVKSAIDEFKKGKIEYRVDKTGIVHVNFGKTNFQASELIENLRTFYRSIMENKPTGVKGRYFKSFHLCSTMGPSIEVDWNIF</sequence>
<proteinExistence type="inferred from homology"/>
<name>A0A0D3M5P2_9STRA</name>
<dbReference type="InterPro" id="IPR023674">
    <property type="entry name" value="Ribosomal_uL1-like"/>
</dbReference>
<organism evidence="8">
    <name type="scientific">Trachydiscus minutus</name>
    <dbReference type="NCBI Taxonomy" id="1032745"/>
    <lineage>
        <taxon>Eukaryota</taxon>
        <taxon>Sar</taxon>
        <taxon>Stramenopiles</taxon>
        <taxon>Ochrophyta</taxon>
        <taxon>Eustigmatophyceae</taxon>
        <taxon>Goniochloridales</taxon>
        <taxon>Goniochloridaceae</taxon>
        <taxon>Trachydiscus</taxon>
    </lineage>
</organism>
<keyword evidence="5 7" id="KW-0689">Ribosomal protein</keyword>
<evidence type="ECO:0000256" key="5">
    <source>
        <dbReference type="ARBA" id="ARBA00022980"/>
    </source>
</evidence>
<dbReference type="Pfam" id="PF00687">
    <property type="entry name" value="Ribosomal_L1"/>
    <property type="match status" value="1"/>
</dbReference>
<dbReference type="SUPFAM" id="SSF56808">
    <property type="entry name" value="Ribosomal protein L1"/>
    <property type="match status" value="1"/>
</dbReference>
<dbReference type="PROSITE" id="PS01199">
    <property type="entry name" value="RIBOSOMAL_L1"/>
    <property type="match status" value="1"/>
</dbReference>
<dbReference type="AlphaFoldDB" id="A0A0D3M5P2"/>
<dbReference type="InterPro" id="IPR028364">
    <property type="entry name" value="Ribosomal_uL1/biogenesis"/>
</dbReference>
<dbReference type="GO" id="GO:0019843">
    <property type="term" value="F:rRNA binding"/>
    <property type="evidence" value="ECO:0007669"/>
    <property type="project" value="UniProtKB-KW"/>
</dbReference>
<keyword evidence="4" id="KW-0694">RNA-binding</keyword>
<comment type="similarity">
    <text evidence="1 7">Belongs to the universal ribosomal protein uL1 family.</text>
</comment>
<accession>A0A0D3M5P2</accession>
<dbReference type="Gene3D" id="3.30.190.20">
    <property type="match status" value="1"/>
</dbReference>